<feature type="compositionally biased region" description="Basic and acidic residues" evidence="1">
    <location>
        <begin position="33"/>
        <end position="51"/>
    </location>
</feature>
<protein>
    <submittedName>
        <fullName evidence="2">Uncharacterized protein</fullName>
    </submittedName>
</protein>
<feature type="compositionally biased region" description="Polar residues" evidence="1">
    <location>
        <begin position="18"/>
        <end position="32"/>
    </location>
</feature>
<gene>
    <name evidence="2" type="ORF">LITE_LOCUS27996</name>
</gene>
<evidence type="ECO:0000313" key="2">
    <source>
        <dbReference type="EMBL" id="CAI0444191.1"/>
    </source>
</evidence>
<feature type="region of interest" description="Disordered" evidence="1">
    <location>
        <begin position="1"/>
        <end position="51"/>
    </location>
</feature>
<dbReference type="EMBL" id="CAMGYJ010000007">
    <property type="protein sequence ID" value="CAI0444191.1"/>
    <property type="molecule type" value="Genomic_DNA"/>
</dbReference>
<sequence length="51" mass="5554">MIKAERRSTRCSLAATAKGSSTAHKPSATTRPRTNESTDACQKKPPDDEKH</sequence>
<name>A0AAV0ME28_9ROSI</name>
<keyword evidence="3" id="KW-1185">Reference proteome</keyword>
<dbReference type="Proteomes" id="UP001154282">
    <property type="component" value="Unassembled WGS sequence"/>
</dbReference>
<proteinExistence type="predicted"/>
<organism evidence="2 3">
    <name type="scientific">Linum tenue</name>
    <dbReference type="NCBI Taxonomy" id="586396"/>
    <lineage>
        <taxon>Eukaryota</taxon>
        <taxon>Viridiplantae</taxon>
        <taxon>Streptophyta</taxon>
        <taxon>Embryophyta</taxon>
        <taxon>Tracheophyta</taxon>
        <taxon>Spermatophyta</taxon>
        <taxon>Magnoliopsida</taxon>
        <taxon>eudicotyledons</taxon>
        <taxon>Gunneridae</taxon>
        <taxon>Pentapetalae</taxon>
        <taxon>rosids</taxon>
        <taxon>fabids</taxon>
        <taxon>Malpighiales</taxon>
        <taxon>Linaceae</taxon>
        <taxon>Linum</taxon>
    </lineage>
</organism>
<evidence type="ECO:0000256" key="1">
    <source>
        <dbReference type="SAM" id="MobiDB-lite"/>
    </source>
</evidence>
<comment type="caution">
    <text evidence="2">The sequence shown here is derived from an EMBL/GenBank/DDBJ whole genome shotgun (WGS) entry which is preliminary data.</text>
</comment>
<reference evidence="2" key="1">
    <citation type="submission" date="2022-08" db="EMBL/GenBank/DDBJ databases">
        <authorList>
            <person name="Gutierrez-Valencia J."/>
        </authorList>
    </citation>
    <scope>NUCLEOTIDE SEQUENCE</scope>
</reference>
<accession>A0AAV0ME28</accession>
<dbReference type="AlphaFoldDB" id="A0AAV0ME28"/>
<evidence type="ECO:0000313" key="3">
    <source>
        <dbReference type="Proteomes" id="UP001154282"/>
    </source>
</evidence>